<dbReference type="Gene3D" id="2.40.170.20">
    <property type="entry name" value="TonB-dependent receptor, beta-barrel domain"/>
    <property type="match status" value="1"/>
</dbReference>
<dbReference type="Gene3D" id="2.170.130.10">
    <property type="entry name" value="TonB-dependent receptor, plug domain"/>
    <property type="match status" value="1"/>
</dbReference>
<name>A0ABU5DAY6_9BURK</name>
<evidence type="ECO:0000256" key="2">
    <source>
        <dbReference type="ARBA" id="ARBA00009810"/>
    </source>
</evidence>
<dbReference type="InterPro" id="IPR037066">
    <property type="entry name" value="Plug_dom_sf"/>
</dbReference>
<keyword evidence="5 12" id="KW-0812">Transmembrane</keyword>
<dbReference type="Pfam" id="PF00593">
    <property type="entry name" value="TonB_dep_Rec_b-barrel"/>
    <property type="match status" value="1"/>
</dbReference>
<dbReference type="InterPro" id="IPR036942">
    <property type="entry name" value="Beta-barrel_TonB_sf"/>
</dbReference>
<evidence type="ECO:0000256" key="13">
    <source>
        <dbReference type="RuleBase" id="RU003357"/>
    </source>
</evidence>
<gene>
    <name evidence="17" type="ORF">SNE35_00535</name>
</gene>
<feature type="chain" id="PRO_5046472473" evidence="14">
    <location>
        <begin position="27"/>
        <end position="776"/>
    </location>
</feature>
<dbReference type="EMBL" id="JAXCLA010000001">
    <property type="protein sequence ID" value="MDY0742965.1"/>
    <property type="molecule type" value="Genomic_DNA"/>
</dbReference>
<keyword evidence="6 14" id="KW-0732">Signal</keyword>
<keyword evidence="7" id="KW-0406">Ion transport</keyword>
<evidence type="ECO:0000256" key="4">
    <source>
        <dbReference type="ARBA" id="ARBA00022452"/>
    </source>
</evidence>
<evidence type="ECO:0000256" key="11">
    <source>
        <dbReference type="ARBA" id="ARBA00023237"/>
    </source>
</evidence>
<dbReference type="InterPro" id="IPR039426">
    <property type="entry name" value="TonB-dep_rcpt-like"/>
</dbReference>
<dbReference type="CDD" id="cd01347">
    <property type="entry name" value="ligand_gated_channel"/>
    <property type="match status" value="1"/>
</dbReference>
<dbReference type="InterPro" id="IPR000531">
    <property type="entry name" value="Beta-barrel_TonB"/>
</dbReference>
<keyword evidence="9 12" id="KW-0472">Membrane</keyword>
<keyword evidence="3 12" id="KW-0813">Transport</keyword>
<evidence type="ECO:0000256" key="8">
    <source>
        <dbReference type="ARBA" id="ARBA00023077"/>
    </source>
</evidence>
<proteinExistence type="inferred from homology"/>
<keyword evidence="4 12" id="KW-1134">Transmembrane beta strand</keyword>
<dbReference type="Pfam" id="PF07715">
    <property type="entry name" value="Plug"/>
    <property type="match status" value="1"/>
</dbReference>
<dbReference type="PANTHER" id="PTHR30069:SF53">
    <property type="entry name" value="COLICIN I RECEPTOR-RELATED"/>
    <property type="match status" value="1"/>
</dbReference>
<evidence type="ECO:0000256" key="12">
    <source>
        <dbReference type="PROSITE-ProRule" id="PRU01360"/>
    </source>
</evidence>
<reference evidence="17 18" key="1">
    <citation type="submission" date="2023-11" db="EMBL/GenBank/DDBJ databases">
        <title>Paucibacter sp. nov., isolated from fresh soil in Korea.</title>
        <authorList>
            <person name="Le N.T.T."/>
        </authorList>
    </citation>
    <scope>NUCLEOTIDE SEQUENCE [LARGE SCALE GENOMIC DNA]</scope>
    <source>
        <strain evidence="17 18">R3-3</strain>
    </source>
</reference>
<evidence type="ECO:0000256" key="9">
    <source>
        <dbReference type="ARBA" id="ARBA00023136"/>
    </source>
</evidence>
<comment type="subcellular location">
    <subcellularLocation>
        <location evidence="1 12">Cell outer membrane</location>
        <topology evidence="1 12">Multi-pass membrane protein</topology>
    </subcellularLocation>
</comment>
<evidence type="ECO:0000256" key="1">
    <source>
        <dbReference type="ARBA" id="ARBA00004571"/>
    </source>
</evidence>
<evidence type="ECO:0000256" key="10">
    <source>
        <dbReference type="ARBA" id="ARBA00023170"/>
    </source>
</evidence>
<evidence type="ECO:0000256" key="6">
    <source>
        <dbReference type="ARBA" id="ARBA00022729"/>
    </source>
</evidence>
<evidence type="ECO:0000256" key="3">
    <source>
        <dbReference type="ARBA" id="ARBA00022448"/>
    </source>
</evidence>
<sequence length="776" mass="83332">MQRQEKFPLRALACAAASLFAPYVFAADDGAAAPVRQLGLVTIEGNGAPSSLPTNLPTTIEGISGAEIERSINANDAEDALKYLPSLLVRKRYDGDYNHAVLSTRASGTGNSARSLVFADGILLSNLLGNGATFAPRWGLVTPEEIERVDVLYGPFSAAYAGNSVGAVVDYQTRMPRAFEAHVKASIERQPFDLYGAHDTYGSHSLSASLGDRAGALSWWINVNRLDSDGQPLSFVTKPVSTTAYTGSTPVTGAVDGADKSNVPWKILGTTTQYDTVQDHAKIKLAYDIAPALRASLTLGLWRNDSAGSPQSWLRDAAGNAVYSGSVGIAGKAYTLAATDFGISREALEHRMAGISLKQNAHGVFDWELTASAYDYAKDQARTALVAPPVATTTGGAGRLTDLAGTGWTTLAARGVLRPEGSAHTLDFGAQLDRYRYRQRVSNTADWDDGTPTSLFTAFGGDTALTSLYAQDSWSLPASGIKTMLGLRAEHWQADSGSKTASDGRTVGFASRSETDLSPKAAIGWQAGQDLALKLSTGRAVRYPTATELYQGGLSSSGAYVPGDPVTNPDLRPEKGWTTELAALWNMSGQQLRLSLFREDTRDALYSQSTVVGTQTVASVQNIGRIVTNGVEAVLQASDLGARGFDLSASLTYADSTIRSNDGFVAVPGDTIGKQQPRVPRWRASLLASYAITPDLDASFGARYSGRQYGTLNNSDPNGFAYMGFSKFFTTDVRVHWRIDRQWSLAAGIDNLNNYRYWAFHPYPQRSYNAELRFDL</sequence>
<evidence type="ECO:0000259" key="15">
    <source>
        <dbReference type="Pfam" id="PF00593"/>
    </source>
</evidence>
<evidence type="ECO:0000256" key="5">
    <source>
        <dbReference type="ARBA" id="ARBA00022692"/>
    </source>
</evidence>
<protein>
    <submittedName>
        <fullName evidence="17">TonB-dependent receptor</fullName>
    </submittedName>
</protein>
<comment type="similarity">
    <text evidence="2 12 13">Belongs to the TonB-dependent receptor family.</text>
</comment>
<keyword evidence="10 17" id="KW-0675">Receptor</keyword>
<feature type="signal peptide" evidence="14">
    <location>
        <begin position="1"/>
        <end position="26"/>
    </location>
</feature>
<keyword evidence="18" id="KW-1185">Reference proteome</keyword>
<evidence type="ECO:0000256" key="7">
    <source>
        <dbReference type="ARBA" id="ARBA00023065"/>
    </source>
</evidence>
<keyword evidence="11 12" id="KW-0998">Cell outer membrane</keyword>
<dbReference type="Proteomes" id="UP001285263">
    <property type="component" value="Unassembled WGS sequence"/>
</dbReference>
<evidence type="ECO:0000256" key="14">
    <source>
        <dbReference type="SAM" id="SignalP"/>
    </source>
</evidence>
<dbReference type="PROSITE" id="PS52016">
    <property type="entry name" value="TONB_DEPENDENT_REC_3"/>
    <property type="match status" value="1"/>
</dbReference>
<evidence type="ECO:0000313" key="18">
    <source>
        <dbReference type="Proteomes" id="UP001285263"/>
    </source>
</evidence>
<accession>A0ABU5DAY6</accession>
<dbReference type="PANTHER" id="PTHR30069">
    <property type="entry name" value="TONB-DEPENDENT OUTER MEMBRANE RECEPTOR"/>
    <property type="match status" value="1"/>
</dbReference>
<dbReference type="RefSeq" id="WP_320420775.1">
    <property type="nucleotide sequence ID" value="NZ_JAXCLA010000001.1"/>
</dbReference>
<dbReference type="InterPro" id="IPR012910">
    <property type="entry name" value="Plug_dom"/>
</dbReference>
<evidence type="ECO:0000313" key="17">
    <source>
        <dbReference type="EMBL" id="MDY0742965.1"/>
    </source>
</evidence>
<feature type="domain" description="TonB-dependent receptor-like beta-barrel" evidence="15">
    <location>
        <begin position="315"/>
        <end position="752"/>
    </location>
</feature>
<keyword evidence="8 13" id="KW-0798">TonB box</keyword>
<comment type="caution">
    <text evidence="17">The sequence shown here is derived from an EMBL/GenBank/DDBJ whole genome shotgun (WGS) entry which is preliminary data.</text>
</comment>
<dbReference type="SUPFAM" id="SSF56935">
    <property type="entry name" value="Porins"/>
    <property type="match status" value="1"/>
</dbReference>
<organism evidence="17 18">
    <name type="scientific">Roseateles agri</name>
    <dbReference type="NCBI Taxonomy" id="3098619"/>
    <lineage>
        <taxon>Bacteria</taxon>
        <taxon>Pseudomonadati</taxon>
        <taxon>Pseudomonadota</taxon>
        <taxon>Betaproteobacteria</taxon>
        <taxon>Burkholderiales</taxon>
        <taxon>Sphaerotilaceae</taxon>
        <taxon>Roseateles</taxon>
    </lineage>
</organism>
<evidence type="ECO:0000259" key="16">
    <source>
        <dbReference type="Pfam" id="PF07715"/>
    </source>
</evidence>
<feature type="domain" description="TonB-dependent receptor plug" evidence="16">
    <location>
        <begin position="55"/>
        <end position="168"/>
    </location>
</feature>